<dbReference type="SMART" id="SM00866">
    <property type="entry name" value="UTRA"/>
    <property type="match status" value="1"/>
</dbReference>
<evidence type="ECO:0000313" key="6">
    <source>
        <dbReference type="Proteomes" id="UP000298588"/>
    </source>
</evidence>
<dbReference type="KEGG" id="paqt:E8L99_19945"/>
<dbReference type="Gene3D" id="3.40.1410.10">
    <property type="entry name" value="Chorismate lyase-like"/>
    <property type="match status" value="1"/>
</dbReference>
<dbReference type="SUPFAM" id="SSF64288">
    <property type="entry name" value="Chorismate lyase-like"/>
    <property type="match status" value="1"/>
</dbReference>
<keyword evidence="1" id="KW-0805">Transcription regulation</keyword>
<dbReference type="SUPFAM" id="SSF46785">
    <property type="entry name" value="Winged helix' DNA-binding domain"/>
    <property type="match status" value="1"/>
</dbReference>
<dbReference type="Pfam" id="PF07702">
    <property type="entry name" value="UTRA"/>
    <property type="match status" value="1"/>
</dbReference>
<sequence>MAKNRFPVWRLIQSELEAEIRSGLIGPGDQLPSENELAERFGVNRHTVRTALANLAMLGLVRARRGRGVFVEDRPPEYRITRDSKWSEIERQMNTGPSGQLLGSSERLATSAIAGLLAVPVATPIVMVETLRGASPSLLIYSYHVFERDRFVGIDAAVSRTGSFTDALAEFGVEAFFRASTWIDCRMPRPREAEALSIPLDAPVLVMMYVDSDTAGRPLLYGNAVIPSGSLVVRIDTL</sequence>
<dbReference type="GO" id="GO:0045892">
    <property type="term" value="P:negative regulation of DNA-templated transcription"/>
    <property type="evidence" value="ECO:0007669"/>
    <property type="project" value="TreeGrafter"/>
</dbReference>
<dbReference type="PRINTS" id="PR00035">
    <property type="entry name" value="HTHGNTR"/>
</dbReference>
<gene>
    <name evidence="5" type="primary">phnF</name>
    <name evidence="5" type="ORF">E8L99_19945</name>
</gene>
<organism evidence="5 6">
    <name type="scientific">Phreatobacter aquaticus</name>
    <dbReference type="NCBI Taxonomy" id="2570229"/>
    <lineage>
        <taxon>Bacteria</taxon>
        <taxon>Pseudomonadati</taxon>
        <taxon>Pseudomonadota</taxon>
        <taxon>Alphaproteobacteria</taxon>
        <taxon>Hyphomicrobiales</taxon>
        <taxon>Phreatobacteraceae</taxon>
        <taxon>Phreatobacter</taxon>
    </lineage>
</organism>
<dbReference type="PANTHER" id="PTHR44846">
    <property type="entry name" value="MANNOSYL-D-GLYCERATE TRANSPORT/METABOLISM SYSTEM REPRESSOR MNGR-RELATED"/>
    <property type="match status" value="1"/>
</dbReference>
<dbReference type="CDD" id="cd07377">
    <property type="entry name" value="WHTH_GntR"/>
    <property type="match status" value="1"/>
</dbReference>
<evidence type="ECO:0000256" key="3">
    <source>
        <dbReference type="ARBA" id="ARBA00023163"/>
    </source>
</evidence>
<evidence type="ECO:0000256" key="1">
    <source>
        <dbReference type="ARBA" id="ARBA00023015"/>
    </source>
</evidence>
<dbReference type="NCBIfam" id="TIGR02325">
    <property type="entry name" value="C_P_lyase_phnF"/>
    <property type="match status" value="1"/>
</dbReference>
<evidence type="ECO:0000259" key="4">
    <source>
        <dbReference type="PROSITE" id="PS50949"/>
    </source>
</evidence>
<dbReference type="GO" id="GO:0003700">
    <property type="term" value="F:DNA-binding transcription factor activity"/>
    <property type="evidence" value="ECO:0007669"/>
    <property type="project" value="InterPro"/>
</dbReference>
<protein>
    <submittedName>
        <fullName evidence="5">Phosphonate metabolism transcriptional regulator PhnF</fullName>
    </submittedName>
</protein>
<keyword evidence="3" id="KW-0804">Transcription</keyword>
<keyword evidence="6" id="KW-1185">Reference proteome</keyword>
<evidence type="ECO:0000256" key="2">
    <source>
        <dbReference type="ARBA" id="ARBA00023125"/>
    </source>
</evidence>
<dbReference type="AlphaFoldDB" id="A0A4D7QRI8"/>
<dbReference type="Proteomes" id="UP000298588">
    <property type="component" value="Chromosome"/>
</dbReference>
<dbReference type="EMBL" id="CP039865">
    <property type="protein sequence ID" value="QCK87864.1"/>
    <property type="molecule type" value="Genomic_DNA"/>
</dbReference>
<dbReference type="SMART" id="SM00345">
    <property type="entry name" value="HTH_GNTR"/>
    <property type="match status" value="1"/>
</dbReference>
<accession>A0A4D7QRI8</accession>
<evidence type="ECO:0000313" key="5">
    <source>
        <dbReference type="EMBL" id="QCK87864.1"/>
    </source>
</evidence>
<dbReference type="RefSeq" id="WP_137101192.1">
    <property type="nucleotide sequence ID" value="NZ_CP039865.1"/>
</dbReference>
<dbReference type="InterPro" id="IPR028978">
    <property type="entry name" value="Chorismate_lyase_/UTRA_dom_sf"/>
</dbReference>
<name>A0A4D7QRI8_9HYPH</name>
<reference evidence="5 6" key="1">
    <citation type="submission" date="2019-04" db="EMBL/GenBank/DDBJ databases">
        <title>Phreatobacter aquaticus sp. nov.</title>
        <authorList>
            <person name="Choi A."/>
            <person name="Baek K."/>
        </authorList>
    </citation>
    <scope>NUCLEOTIDE SEQUENCE [LARGE SCALE GENOMIC DNA]</scope>
    <source>
        <strain evidence="5 6">NMCR1094</strain>
    </source>
</reference>
<dbReference type="InterPro" id="IPR036390">
    <property type="entry name" value="WH_DNA-bd_sf"/>
</dbReference>
<dbReference type="InterPro" id="IPR011663">
    <property type="entry name" value="UTRA"/>
</dbReference>
<keyword evidence="2" id="KW-0238">DNA-binding</keyword>
<dbReference type="OrthoDB" id="5454556at2"/>
<dbReference type="InterPro" id="IPR050679">
    <property type="entry name" value="Bact_HTH_transcr_reg"/>
</dbReference>
<dbReference type="Gene3D" id="1.10.10.10">
    <property type="entry name" value="Winged helix-like DNA-binding domain superfamily/Winged helix DNA-binding domain"/>
    <property type="match status" value="1"/>
</dbReference>
<proteinExistence type="predicted"/>
<dbReference type="Pfam" id="PF00392">
    <property type="entry name" value="GntR"/>
    <property type="match status" value="1"/>
</dbReference>
<dbReference type="PANTHER" id="PTHR44846:SF1">
    <property type="entry name" value="MANNOSYL-D-GLYCERATE TRANSPORT_METABOLISM SYSTEM REPRESSOR MNGR-RELATED"/>
    <property type="match status" value="1"/>
</dbReference>
<dbReference type="InterPro" id="IPR000524">
    <property type="entry name" value="Tscrpt_reg_HTH_GntR"/>
</dbReference>
<dbReference type="InterPro" id="IPR036388">
    <property type="entry name" value="WH-like_DNA-bd_sf"/>
</dbReference>
<dbReference type="GO" id="GO:0003677">
    <property type="term" value="F:DNA binding"/>
    <property type="evidence" value="ECO:0007669"/>
    <property type="project" value="UniProtKB-KW"/>
</dbReference>
<dbReference type="PROSITE" id="PS50949">
    <property type="entry name" value="HTH_GNTR"/>
    <property type="match status" value="1"/>
</dbReference>
<feature type="domain" description="HTH gntR-type" evidence="4">
    <location>
        <begin position="6"/>
        <end position="74"/>
    </location>
</feature>
<dbReference type="InterPro" id="IPR012702">
    <property type="entry name" value="CP_lyase_PhnF"/>
</dbReference>